<evidence type="ECO:0000256" key="3">
    <source>
        <dbReference type="ARBA" id="ARBA00022452"/>
    </source>
</evidence>
<evidence type="ECO:0000313" key="10">
    <source>
        <dbReference type="EMBL" id="RZS70711.1"/>
    </source>
</evidence>
<keyword evidence="5 7" id="KW-0472">Membrane</keyword>
<dbReference type="EMBL" id="SGXA01000002">
    <property type="protein sequence ID" value="RZS70711.1"/>
    <property type="molecule type" value="Genomic_DNA"/>
</dbReference>
<name>A0A4V2F0N1_9BACT</name>
<keyword evidence="2 7" id="KW-0813">Transport</keyword>
<keyword evidence="4 7" id="KW-0812">Transmembrane</keyword>
<dbReference type="InterPro" id="IPR012910">
    <property type="entry name" value="Plug_dom"/>
</dbReference>
<evidence type="ECO:0000256" key="1">
    <source>
        <dbReference type="ARBA" id="ARBA00004571"/>
    </source>
</evidence>
<dbReference type="Gene3D" id="2.170.130.10">
    <property type="entry name" value="TonB-dependent receptor, plug domain"/>
    <property type="match status" value="1"/>
</dbReference>
<dbReference type="PROSITE" id="PS52016">
    <property type="entry name" value="TONB_DEPENDENT_REC_3"/>
    <property type="match status" value="1"/>
</dbReference>
<feature type="chain" id="PRO_5020575940" evidence="8">
    <location>
        <begin position="47"/>
        <end position="1048"/>
    </location>
</feature>
<dbReference type="InterPro" id="IPR036942">
    <property type="entry name" value="Beta-barrel_TonB_sf"/>
</dbReference>
<evidence type="ECO:0000259" key="9">
    <source>
        <dbReference type="Pfam" id="PF07715"/>
    </source>
</evidence>
<reference evidence="10 11" key="1">
    <citation type="submission" date="2019-02" db="EMBL/GenBank/DDBJ databases">
        <title>Genomic Encyclopedia of Type Strains, Phase IV (KMG-IV): sequencing the most valuable type-strain genomes for metagenomic binning, comparative biology and taxonomic classification.</title>
        <authorList>
            <person name="Goeker M."/>
        </authorList>
    </citation>
    <scope>NUCLEOTIDE SEQUENCE [LARGE SCALE GENOMIC DNA]</scope>
    <source>
        <strain evidence="10 11">DSM 18116</strain>
    </source>
</reference>
<dbReference type="InterPro" id="IPR023997">
    <property type="entry name" value="TonB-dep_OMP_SusC/RagA_CS"/>
</dbReference>
<evidence type="ECO:0000256" key="5">
    <source>
        <dbReference type="ARBA" id="ARBA00023136"/>
    </source>
</evidence>
<comment type="similarity">
    <text evidence="7">Belongs to the TonB-dependent receptor family.</text>
</comment>
<dbReference type="AlphaFoldDB" id="A0A4V2F0N1"/>
<keyword evidence="11" id="KW-1185">Reference proteome</keyword>
<dbReference type="Gene3D" id="2.60.40.1120">
    <property type="entry name" value="Carboxypeptidase-like, regulatory domain"/>
    <property type="match status" value="1"/>
</dbReference>
<dbReference type="NCBIfam" id="TIGR04057">
    <property type="entry name" value="SusC_RagA_signa"/>
    <property type="match status" value="1"/>
</dbReference>
<comment type="subcellular location">
    <subcellularLocation>
        <location evidence="1 7">Cell outer membrane</location>
        <topology evidence="1 7">Multi-pass membrane protein</topology>
    </subcellularLocation>
</comment>
<dbReference type="NCBIfam" id="TIGR04056">
    <property type="entry name" value="OMP_RagA_SusC"/>
    <property type="match status" value="1"/>
</dbReference>
<dbReference type="InterPro" id="IPR039426">
    <property type="entry name" value="TonB-dep_rcpt-like"/>
</dbReference>
<dbReference type="Gene3D" id="2.40.170.20">
    <property type="entry name" value="TonB-dependent receptor, beta-barrel domain"/>
    <property type="match status" value="1"/>
</dbReference>
<evidence type="ECO:0000256" key="7">
    <source>
        <dbReference type="PROSITE-ProRule" id="PRU01360"/>
    </source>
</evidence>
<dbReference type="Pfam" id="PF13620">
    <property type="entry name" value="CarboxypepD_reg"/>
    <property type="match status" value="1"/>
</dbReference>
<accession>A0A4V2F0N1</accession>
<dbReference type="InterPro" id="IPR008969">
    <property type="entry name" value="CarboxyPept-like_regulatory"/>
</dbReference>
<gene>
    <name evidence="10" type="ORF">EV199_2604</name>
</gene>
<dbReference type="FunFam" id="2.170.130.10:FF:000008">
    <property type="entry name" value="SusC/RagA family TonB-linked outer membrane protein"/>
    <property type="match status" value="1"/>
</dbReference>
<evidence type="ECO:0000313" key="11">
    <source>
        <dbReference type="Proteomes" id="UP000293874"/>
    </source>
</evidence>
<dbReference type="Proteomes" id="UP000293874">
    <property type="component" value="Unassembled WGS sequence"/>
</dbReference>
<dbReference type="SUPFAM" id="SSF56935">
    <property type="entry name" value="Porins"/>
    <property type="match status" value="1"/>
</dbReference>
<dbReference type="GO" id="GO:0009279">
    <property type="term" value="C:cell outer membrane"/>
    <property type="evidence" value="ECO:0007669"/>
    <property type="project" value="UniProtKB-SubCell"/>
</dbReference>
<dbReference type="SUPFAM" id="SSF49464">
    <property type="entry name" value="Carboxypeptidase regulatory domain-like"/>
    <property type="match status" value="1"/>
</dbReference>
<keyword evidence="6 7" id="KW-0998">Cell outer membrane</keyword>
<organism evidence="10 11">
    <name type="scientific">Pseudobacter ginsenosidimutans</name>
    <dbReference type="NCBI Taxonomy" id="661488"/>
    <lineage>
        <taxon>Bacteria</taxon>
        <taxon>Pseudomonadati</taxon>
        <taxon>Bacteroidota</taxon>
        <taxon>Chitinophagia</taxon>
        <taxon>Chitinophagales</taxon>
        <taxon>Chitinophagaceae</taxon>
        <taxon>Pseudobacter</taxon>
    </lineage>
</organism>
<keyword evidence="3 7" id="KW-1134">Transmembrane beta strand</keyword>
<evidence type="ECO:0000256" key="4">
    <source>
        <dbReference type="ARBA" id="ARBA00022692"/>
    </source>
</evidence>
<dbReference type="InterPro" id="IPR023996">
    <property type="entry name" value="TonB-dep_OMP_SusC/RagA"/>
</dbReference>
<feature type="domain" description="TonB-dependent receptor plug" evidence="9">
    <location>
        <begin position="153"/>
        <end position="261"/>
    </location>
</feature>
<evidence type="ECO:0000256" key="2">
    <source>
        <dbReference type="ARBA" id="ARBA00022448"/>
    </source>
</evidence>
<sequence length="1048" mass="116946">MSERACTGARTNTLMNKTFCMITNSRPFQWCCLLLLFLLGTAAVQAQTKAQLNGIVTTESGDPLDGVSITVRLANAKDKEVQSFSADQKGVFVVSGLNPGSRYSFTFSHVGYQEQTVKNFEIKAGVNNSLIVRMKELPSGLNEVVVIGYGSVKKKDLTGAVSSVKGGKVTEVASGDITNVLQGRAAGVMVQQTSWKPGSMAEVRVRGNRSINGDNAPLYVVDGVPFVDAINMISPNDIESMEILKDASATAIYGNRGANGVILITTKKGKKGKSIVEYNGYYGIQKNQPLPELMSAAEFVEYSRESQRNSLGGTYDGKPNKENDFKNEQLVATPYMRAQMERAWASGTYDPSQLTSTDWLDYGLRQGMIQDHQLSIRGGSEQTRFLLSADYFDNKGVVLDQDYKRYSVRLNADHDVRKNFRIGTQMSYANSALNAGWSDVFDGYGLKSFNPLASPCNEDGTLAMFPTNNTRTPNPVTNFGKTKRLRKQDRILANFYGEVDILHDLKFRSNLALDYRAFQSFDFNSENTAAAGGQAPSSAINGSERRFMYSWENILSYTKELGDHSFYATLVQSIQQEKSESNNINVKELPYDGQLYYNVGSALTINNVGSNLSQWNLASFMGRLNYSYQGKYLATVSARYDGSSRLAEGQKWVLFPSVALAWRIKNEDFLINNNTITDLKLRLGWGRTGNSGIDPYKTWGKLNTIRYVFGESSALGYTPDEMINPNLTWETTGTYNVGIDVSLFDGRISGSIEGYVQNTYDLLLDRPLPMVSGFGSILSNVGKTRNTGIEFTLNTINMRKRDFEWRSDWIFALNKQEIVELYNGKKDDVGANWFIGKPVNIYYDLGFNGIWQDTEADKAEMALFNKNGSTFKPGDIRPLDRNSDKKIDAGDRYIIGQRDPKWTASWANNFRYRNFDLGVFFVGMFGQTINHDMDMRFDGRYNQPKLDYWTPVNPSTKYPRPLLGTASVNYLSTLNYYSGSFVRVKNISLGYTLPAHIAKKAFFEKFRVYASVQNPFLITNFPGTDPEGATGFDEPSVVTGLIGVNISF</sequence>
<keyword evidence="8" id="KW-0732">Signal</keyword>
<evidence type="ECO:0000256" key="6">
    <source>
        <dbReference type="ARBA" id="ARBA00023237"/>
    </source>
</evidence>
<dbReference type="InterPro" id="IPR037066">
    <property type="entry name" value="Plug_dom_sf"/>
</dbReference>
<proteinExistence type="inferred from homology"/>
<protein>
    <submittedName>
        <fullName evidence="10">TonB-linked SusC/RagA family outer membrane protein</fullName>
    </submittedName>
</protein>
<feature type="signal peptide" evidence="8">
    <location>
        <begin position="1"/>
        <end position="46"/>
    </location>
</feature>
<dbReference type="Pfam" id="PF07715">
    <property type="entry name" value="Plug"/>
    <property type="match status" value="1"/>
</dbReference>
<evidence type="ECO:0000256" key="8">
    <source>
        <dbReference type="SAM" id="SignalP"/>
    </source>
</evidence>
<comment type="caution">
    <text evidence="10">The sequence shown here is derived from an EMBL/GenBank/DDBJ whole genome shotgun (WGS) entry which is preliminary data.</text>
</comment>